<keyword evidence="1" id="KW-0472">Membrane</keyword>
<dbReference type="InterPro" id="IPR053154">
    <property type="entry name" value="c-di-AMP_regulator"/>
</dbReference>
<dbReference type="Gene3D" id="2.170.120.40">
    <property type="entry name" value="YbbR-like domain"/>
    <property type="match status" value="1"/>
</dbReference>
<dbReference type="AlphaFoldDB" id="A0A4Q7VHQ6"/>
<sequence>MTLPDLKQIKGVFDKENIKANKKLVIYMFFVALATIFWFLNALSKEYTTTVNYPVSYSDFPSKKLLSNELPSRLKLTVRAYGFDLLRYKLSFLQSINFPVNEFTNNRLEKKGENTFLFSTDRITSAVAAQLSSAISVTHISPDTIHFQFSPLVEKKIPVHLNSDLKFEPQFRLGGDVVLSPDSIWVIGAKAIVDSVKQIETENLKLKKLNETTHKKLSLMKIKGLKYVQKKVEVELPVEQFTEAQQQVSLKVVNLPDSVFIRLFPHEAKISYLVGLMDYETISPEQFELEIDYNSIDLTTNKIKVNLKSSPLNVSNVRFYPDEVVYLIEKRNTGN</sequence>
<dbReference type="EMBL" id="SHKN01000001">
    <property type="protein sequence ID" value="RZT95623.1"/>
    <property type="molecule type" value="Genomic_DNA"/>
</dbReference>
<dbReference type="RefSeq" id="WP_130305570.1">
    <property type="nucleotide sequence ID" value="NZ_SHKN01000001.1"/>
</dbReference>
<keyword evidence="1" id="KW-0812">Transmembrane</keyword>
<accession>A0A4Q7VHQ6</accession>
<reference evidence="2 3" key="1">
    <citation type="submission" date="2019-02" db="EMBL/GenBank/DDBJ databases">
        <title>Genomic Encyclopedia of Type Strains, Phase IV (KMG-IV): sequencing the most valuable type-strain genomes for metagenomic binning, comparative biology and taxonomic classification.</title>
        <authorList>
            <person name="Goeker M."/>
        </authorList>
    </citation>
    <scope>NUCLEOTIDE SEQUENCE [LARGE SCALE GENOMIC DNA]</scope>
    <source>
        <strain evidence="2 3">DSM 28825</strain>
    </source>
</reference>
<evidence type="ECO:0000313" key="3">
    <source>
        <dbReference type="Proteomes" id="UP000293562"/>
    </source>
</evidence>
<name>A0A4Q7VHQ6_9BACT</name>
<dbReference type="Proteomes" id="UP000293562">
    <property type="component" value="Unassembled WGS sequence"/>
</dbReference>
<proteinExistence type="predicted"/>
<feature type="transmembrane region" description="Helical" evidence="1">
    <location>
        <begin position="24"/>
        <end position="43"/>
    </location>
</feature>
<protein>
    <recommendedName>
        <fullName evidence="4">YbbR-like protein</fullName>
    </recommendedName>
</protein>
<evidence type="ECO:0008006" key="4">
    <source>
        <dbReference type="Google" id="ProtNLM"/>
    </source>
</evidence>
<dbReference type="PANTHER" id="PTHR37804">
    <property type="entry name" value="CDAA REGULATORY PROTEIN CDAR"/>
    <property type="match status" value="1"/>
</dbReference>
<keyword evidence="3" id="KW-1185">Reference proteome</keyword>
<organism evidence="2 3">
    <name type="scientific">Ancylomarina subtilis</name>
    <dbReference type="NCBI Taxonomy" id="1639035"/>
    <lineage>
        <taxon>Bacteria</taxon>
        <taxon>Pseudomonadati</taxon>
        <taxon>Bacteroidota</taxon>
        <taxon>Bacteroidia</taxon>
        <taxon>Marinilabiliales</taxon>
        <taxon>Marinifilaceae</taxon>
        <taxon>Ancylomarina</taxon>
    </lineage>
</organism>
<evidence type="ECO:0000256" key="1">
    <source>
        <dbReference type="SAM" id="Phobius"/>
    </source>
</evidence>
<gene>
    <name evidence="2" type="ORF">EV201_0247</name>
</gene>
<keyword evidence="1" id="KW-1133">Transmembrane helix</keyword>
<comment type="caution">
    <text evidence="2">The sequence shown here is derived from an EMBL/GenBank/DDBJ whole genome shotgun (WGS) entry which is preliminary data.</text>
</comment>
<dbReference type="PANTHER" id="PTHR37804:SF1">
    <property type="entry name" value="CDAA REGULATORY PROTEIN CDAR"/>
    <property type="match status" value="1"/>
</dbReference>
<dbReference type="OrthoDB" id="1115707at2"/>
<evidence type="ECO:0000313" key="2">
    <source>
        <dbReference type="EMBL" id="RZT95623.1"/>
    </source>
</evidence>